<sequence length="74" mass="8091">MTGRNVVERNVSVDDSRGLFYSSELGSCTGITNQIVVSIDSSLLQFLASLGAELVQRFNTDIINVQNTTIQQII</sequence>
<dbReference type="Proteomes" id="UP000267516">
    <property type="component" value="Segment"/>
</dbReference>
<protein>
    <submittedName>
        <fullName evidence="1">ORF384</fullName>
    </submittedName>
</protein>
<accession>A0A2D3I6C2</accession>
<evidence type="ECO:0000313" key="1">
    <source>
        <dbReference type="EMBL" id="ATU83922.1"/>
    </source>
</evidence>
<proteinExistence type="predicted"/>
<organism evidence="1">
    <name type="scientific">White spot syndrome virus</name>
    <dbReference type="NCBI Taxonomy" id="342409"/>
    <lineage>
        <taxon>Viruses</taxon>
        <taxon>Viruses incertae sedis</taxon>
        <taxon>Naldaviricetes</taxon>
        <taxon>Nimaviridae</taxon>
        <taxon>Whispovirus</taxon>
    </lineage>
</organism>
<name>A0A2D3I6C2_9VIRU</name>
<dbReference type="EMBL" id="MF768985">
    <property type="protein sequence ID" value="ATU83922.1"/>
    <property type="molecule type" value="Genomic_DNA"/>
</dbReference>
<reference evidence="1" key="1">
    <citation type="journal article" date="2018" name="Aquaculture">
        <title>Complete genome sequence of a white spot syndrome virus associated with a disease incursion in Australia.</title>
        <authorList>
            <person name="Oakey J."/>
            <person name="Smith C.S."/>
        </authorList>
    </citation>
    <scope>NUCLEOTIDE SEQUENCE [LARGE SCALE GENOMIC DNA]</scope>
    <source>
        <strain evidence="1">WSSV-AU</strain>
    </source>
</reference>